<dbReference type="PANTHER" id="PTHR46018">
    <property type="entry name" value="ZINC PHOSPHODIESTERASE ELAC PROTEIN 1"/>
    <property type="match status" value="1"/>
</dbReference>
<keyword evidence="12" id="KW-1185">Reference proteome</keyword>
<proteinExistence type="inferred from homology"/>
<dbReference type="Pfam" id="PF12706">
    <property type="entry name" value="Lactamase_B_2"/>
    <property type="match status" value="1"/>
</dbReference>
<evidence type="ECO:0000256" key="4">
    <source>
        <dbReference type="ARBA" id="ARBA00022723"/>
    </source>
</evidence>
<gene>
    <name evidence="11" type="primary">rnz_1</name>
    <name evidence="8" type="synonym">rnz</name>
    <name evidence="11" type="ORF">MAIC_13940</name>
</gene>
<feature type="binding site" evidence="8">
    <location>
        <position position="139"/>
    </location>
    <ligand>
        <name>Zn(2+)</name>
        <dbReference type="ChEBI" id="CHEBI:29105"/>
        <label>1</label>
        <note>catalytic</note>
    </ligand>
</feature>
<keyword evidence="3 8" id="KW-0540">Nuclease</keyword>
<dbReference type="GO" id="GO:0042781">
    <property type="term" value="F:3'-tRNA processing endoribonuclease activity"/>
    <property type="evidence" value="ECO:0007669"/>
    <property type="project" value="UniProtKB-UniRule"/>
</dbReference>
<feature type="binding site" evidence="8">
    <location>
        <position position="65"/>
    </location>
    <ligand>
        <name>Zn(2+)</name>
        <dbReference type="ChEBI" id="CHEBI:29105"/>
        <label>2</label>
        <note>catalytic</note>
    </ligand>
</feature>
<dbReference type="InterPro" id="IPR013471">
    <property type="entry name" value="RNase_Z/BN"/>
</dbReference>
<evidence type="ECO:0000256" key="8">
    <source>
        <dbReference type="HAMAP-Rule" id="MF_01818"/>
    </source>
</evidence>
<keyword evidence="7 8" id="KW-0862">Zinc</keyword>
<evidence type="ECO:0000256" key="3">
    <source>
        <dbReference type="ARBA" id="ARBA00022722"/>
    </source>
</evidence>
<keyword evidence="2 8" id="KW-0819">tRNA processing</keyword>
<evidence type="ECO:0000256" key="1">
    <source>
        <dbReference type="ARBA" id="ARBA00011738"/>
    </source>
</evidence>
<dbReference type="AlphaFoldDB" id="A0AAD1HM21"/>
<evidence type="ECO:0000259" key="10">
    <source>
        <dbReference type="Pfam" id="PF12706"/>
    </source>
</evidence>
<keyword evidence="5 8" id="KW-0255">Endonuclease</keyword>
<dbReference type="EMBL" id="AP022561">
    <property type="protein sequence ID" value="BBX06591.1"/>
    <property type="molecule type" value="Genomic_DNA"/>
</dbReference>
<evidence type="ECO:0000313" key="11">
    <source>
        <dbReference type="EMBL" id="BBX06591.1"/>
    </source>
</evidence>
<dbReference type="InterPro" id="IPR036866">
    <property type="entry name" value="RibonucZ/Hydroxyglut_hydro"/>
</dbReference>
<dbReference type="InterPro" id="IPR001279">
    <property type="entry name" value="Metallo-B-lactamas"/>
</dbReference>
<feature type="binding site" evidence="8">
    <location>
        <position position="61"/>
    </location>
    <ligand>
        <name>Zn(2+)</name>
        <dbReference type="ChEBI" id="CHEBI:29105"/>
        <label>1</label>
        <note>catalytic</note>
    </ligand>
</feature>
<comment type="subunit">
    <text evidence="1 8">Homodimer.</text>
</comment>
<feature type="binding site" evidence="8">
    <location>
        <position position="264"/>
    </location>
    <ligand>
        <name>Zn(2+)</name>
        <dbReference type="ChEBI" id="CHEBI:29105"/>
        <label>2</label>
        <note>catalytic</note>
    </ligand>
</feature>
<dbReference type="RefSeq" id="WP_115316635.1">
    <property type="nucleotide sequence ID" value="NZ_AP022561.1"/>
</dbReference>
<sequence length="303" mass="33141">MRELVVLGTASQVPTRYRNHNGYLLRWDDEGILFDPGEGTQRQMMLAGVSVSAVNRLCLTHFHGDHCLGVPGIIQRASLDQVNHPLVAHFPASGGEYFERLRHASVFYDRVEVREEPVSVAGVVATGPFGVLEAAALEHSTDVFGYRLVEPDGRRFIPELLSHFGISGPAVSELERAGTLRVGDRVVAVADVSEPRPGQRFAFVMDTRLCDGVYALADGADMLVIEATFLTEDEDLAHWYGHLTARQAAAVASECGVRTLVLTHFSQRYVDAAARYAEEAAGVFSGELVVAEDLMRVPVPARR</sequence>
<dbReference type="GO" id="GO:0008270">
    <property type="term" value="F:zinc ion binding"/>
    <property type="evidence" value="ECO:0007669"/>
    <property type="project" value="UniProtKB-UniRule"/>
</dbReference>
<evidence type="ECO:0000313" key="12">
    <source>
        <dbReference type="Proteomes" id="UP000467327"/>
    </source>
</evidence>
<dbReference type="CDD" id="cd07717">
    <property type="entry name" value="RNaseZ_ZiPD-like_MBL-fold"/>
    <property type="match status" value="1"/>
</dbReference>
<feature type="binding site" evidence="8">
    <location>
        <position position="63"/>
    </location>
    <ligand>
        <name>Zn(2+)</name>
        <dbReference type="ChEBI" id="CHEBI:29105"/>
        <label>1</label>
        <note>catalytic</note>
    </ligand>
</feature>
<keyword evidence="4 8" id="KW-0479">Metal-binding</keyword>
<feature type="binding site" evidence="8">
    <location>
        <position position="206"/>
    </location>
    <ligand>
        <name>Zn(2+)</name>
        <dbReference type="ChEBI" id="CHEBI:29105"/>
        <label>2</label>
        <note>catalytic</note>
    </ligand>
</feature>
<dbReference type="NCBIfam" id="NF000805">
    <property type="entry name" value="PRK00055.2-3"/>
    <property type="match status" value="1"/>
</dbReference>
<feature type="binding site" evidence="8">
    <location>
        <position position="206"/>
    </location>
    <ligand>
        <name>Zn(2+)</name>
        <dbReference type="ChEBI" id="CHEBI:29105"/>
        <label>1</label>
        <note>catalytic</note>
    </ligand>
</feature>
<evidence type="ECO:0000256" key="6">
    <source>
        <dbReference type="ARBA" id="ARBA00022801"/>
    </source>
</evidence>
<name>A0AAD1HM21_9MYCO</name>
<protein>
    <recommendedName>
        <fullName evidence="8">Ribonuclease Z</fullName>
        <shortName evidence="8">RNase Z</shortName>
        <ecNumber evidence="8">3.1.26.11</ecNumber>
    </recommendedName>
    <alternativeName>
        <fullName evidence="8">tRNA 3 endonuclease</fullName>
    </alternativeName>
    <alternativeName>
        <fullName evidence="8">tRNase Z</fullName>
    </alternativeName>
</protein>
<keyword evidence="6 8" id="KW-0378">Hydrolase</keyword>
<comment type="similarity">
    <text evidence="8">Belongs to the RNase Z family.</text>
</comment>
<dbReference type="EC" id="3.1.26.11" evidence="8"/>
<reference evidence="11 12" key="1">
    <citation type="journal article" date="2019" name="Emerg. Microbes Infect.">
        <title>Comprehensive subspecies identification of 175 nontuberculous mycobacteria species based on 7547 genomic profiles.</title>
        <authorList>
            <person name="Matsumoto Y."/>
            <person name="Kinjo T."/>
            <person name="Motooka D."/>
            <person name="Nabeya D."/>
            <person name="Jung N."/>
            <person name="Uechi K."/>
            <person name="Horii T."/>
            <person name="Iida T."/>
            <person name="Fujita J."/>
            <person name="Nakamura S."/>
        </authorList>
    </citation>
    <scope>NUCLEOTIDE SEQUENCE [LARGE SCALE GENOMIC DNA]</scope>
    <source>
        <strain evidence="11 12">JCM 6376</strain>
    </source>
</reference>
<feature type="domain" description="Metallo-beta-lactamase" evidence="9">
    <location>
        <begin position="18"/>
        <end position="132"/>
    </location>
</feature>
<feature type="binding site" evidence="8">
    <location>
        <position position="66"/>
    </location>
    <ligand>
        <name>Zn(2+)</name>
        <dbReference type="ChEBI" id="CHEBI:29105"/>
        <label>2</label>
        <note>catalytic</note>
    </ligand>
</feature>
<accession>A0AAD1HM21</accession>
<dbReference type="KEGG" id="maic:MAIC_13940"/>
<comment type="catalytic activity">
    <reaction evidence="8">
        <text>Endonucleolytic cleavage of RNA, removing extra 3' nucleotides from tRNA precursor, generating 3' termini of tRNAs. A 3'-hydroxy group is left at the tRNA terminus and a 5'-phosphoryl group is left at the trailer molecule.</text>
        <dbReference type="EC" id="3.1.26.11"/>
    </reaction>
</comment>
<evidence type="ECO:0000256" key="7">
    <source>
        <dbReference type="ARBA" id="ARBA00022833"/>
    </source>
</evidence>
<dbReference type="HAMAP" id="MF_01818">
    <property type="entry name" value="RNase_Z_BN"/>
    <property type="match status" value="1"/>
</dbReference>
<organism evidence="11 12">
    <name type="scientific">Mycolicibacterium aichiense</name>
    <dbReference type="NCBI Taxonomy" id="1799"/>
    <lineage>
        <taxon>Bacteria</taxon>
        <taxon>Bacillati</taxon>
        <taxon>Actinomycetota</taxon>
        <taxon>Actinomycetes</taxon>
        <taxon>Mycobacteriales</taxon>
        <taxon>Mycobacteriaceae</taxon>
        <taxon>Mycolicibacterium</taxon>
    </lineage>
</organism>
<feature type="domain" description="Metallo-beta-lactamase" evidence="10">
    <location>
        <begin position="196"/>
        <end position="265"/>
    </location>
</feature>
<evidence type="ECO:0000259" key="9">
    <source>
        <dbReference type="Pfam" id="PF00753"/>
    </source>
</evidence>
<evidence type="ECO:0000256" key="2">
    <source>
        <dbReference type="ARBA" id="ARBA00022694"/>
    </source>
</evidence>
<comment type="function">
    <text evidence="8">Zinc phosphodiesterase, which displays some tRNA 3'-processing endonuclease activity. Probably involved in tRNA maturation, by removing a 3'-trailer from precursor tRNA.</text>
</comment>
<comment type="cofactor">
    <cofactor evidence="8">
        <name>Zn(2+)</name>
        <dbReference type="ChEBI" id="CHEBI:29105"/>
    </cofactor>
    <text evidence="8">Binds 2 Zn(2+) ions.</text>
</comment>
<dbReference type="Proteomes" id="UP000467327">
    <property type="component" value="Chromosome"/>
</dbReference>
<dbReference type="Gene3D" id="3.60.15.10">
    <property type="entry name" value="Ribonuclease Z/Hydroxyacylglutathione hydrolase-like"/>
    <property type="match status" value="1"/>
</dbReference>
<evidence type="ECO:0000256" key="5">
    <source>
        <dbReference type="ARBA" id="ARBA00022759"/>
    </source>
</evidence>
<dbReference type="PANTHER" id="PTHR46018:SF2">
    <property type="entry name" value="ZINC PHOSPHODIESTERASE ELAC PROTEIN 1"/>
    <property type="match status" value="1"/>
</dbReference>
<dbReference type="Pfam" id="PF00753">
    <property type="entry name" value="Lactamase_B"/>
    <property type="match status" value="1"/>
</dbReference>
<feature type="active site" description="Proton acceptor" evidence="8">
    <location>
        <position position="65"/>
    </location>
</feature>
<dbReference type="SUPFAM" id="SSF56281">
    <property type="entry name" value="Metallo-hydrolase/oxidoreductase"/>
    <property type="match status" value="1"/>
</dbReference>